<protein>
    <submittedName>
        <fullName evidence="1">Uncharacterized protein</fullName>
    </submittedName>
</protein>
<organism evidence="1 2">
    <name type="scientific">Scleroderma citrinum Foug A</name>
    <dbReference type="NCBI Taxonomy" id="1036808"/>
    <lineage>
        <taxon>Eukaryota</taxon>
        <taxon>Fungi</taxon>
        <taxon>Dikarya</taxon>
        <taxon>Basidiomycota</taxon>
        <taxon>Agaricomycotina</taxon>
        <taxon>Agaricomycetes</taxon>
        <taxon>Agaricomycetidae</taxon>
        <taxon>Boletales</taxon>
        <taxon>Sclerodermatineae</taxon>
        <taxon>Sclerodermataceae</taxon>
        <taxon>Scleroderma</taxon>
    </lineage>
</organism>
<accession>A0A0C3D7P4</accession>
<dbReference type="EMBL" id="KN822211">
    <property type="protein sequence ID" value="KIM52424.1"/>
    <property type="molecule type" value="Genomic_DNA"/>
</dbReference>
<dbReference type="InParanoid" id="A0A0C3D7P4"/>
<reference evidence="1 2" key="1">
    <citation type="submission" date="2014-04" db="EMBL/GenBank/DDBJ databases">
        <authorList>
            <consortium name="DOE Joint Genome Institute"/>
            <person name="Kuo A."/>
            <person name="Kohler A."/>
            <person name="Nagy L.G."/>
            <person name="Floudas D."/>
            <person name="Copeland A."/>
            <person name="Barry K.W."/>
            <person name="Cichocki N."/>
            <person name="Veneault-Fourrey C."/>
            <person name="LaButti K."/>
            <person name="Lindquist E.A."/>
            <person name="Lipzen A."/>
            <person name="Lundell T."/>
            <person name="Morin E."/>
            <person name="Murat C."/>
            <person name="Sun H."/>
            <person name="Tunlid A."/>
            <person name="Henrissat B."/>
            <person name="Grigoriev I.V."/>
            <person name="Hibbett D.S."/>
            <person name="Martin F."/>
            <person name="Nordberg H.P."/>
            <person name="Cantor M.N."/>
            <person name="Hua S.X."/>
        </authorList>
    </citation>
    <scope>NUCLEOTIDE SEQUENCE [LARGE SCALE GENOMIC DNA]</scope>
    <source>
        <strain evidence="1 2">Foug A</strain>
    </source>
</reference>
<dbReference type="HOGENOM" id="CLU_2591190_0_0_1"/>
<keyword evidence="2" id="KW-1185">Reference proteome</keyword>
<dbReference type="AlphaFoldDB" id="A0A0C3D7P4"/>
<proteinExistence type="predicted"/>
<sequence>MTGLMSICTRAEELAPRKALMSPRIRAEVLVRIGQPMAQKSEILGPIVDAVPQGCADHGSRRTPEPLCEQRMILRRGAQE</sequence>
<evidence type="ECO:0000313" key="2">
    <source>
        <dbReference type="Proteomes" id="UP000053989"/>
    </source>
</evidence>
<dbReference type="Proteomes" id="UP000053989">
    <property type="component" value="Unassembled WGS sequence"/>
</dbReference>
<name>A0A0C3D7P4_9AGAM</name>
<gene>
    <name evidence="1" type="ORF">SCLCIDRAFT_1223781</name>
</gene>
<reference evidence="2" key="2">
    <citation type="submission" date="2015-01" db="EMBL/GenBank/DDBJ databases">
        <title>Evolutionary Origins and Diversification of the Mycorrhizal Mutualists.</title>
        <authorList>
            <consortium name="DOE Joint Genome Institute"/>
            <consortium name="Mycorrhizal Genomics Consortium"/>
            <person name="Kohler A."/>
            <person name="Kuo A."/>
            <person name="Nagy L.G."/>
            <person name="Floudas D."/>
            <person name="Copeland A."/>
            <person name="Barry K.W."/>
            <person name="Cichocki N."/>
            <person name="Veneault-Fourrey C."/>
            <person name="LaButti K."/>
            <person name="Lindquist E.A."/>
            <person name="Lipzen A."/>
            <person name="Lundell T."/>
            <person name="Morin E."/>
            <person name="Murat C."/>
            <person name="Riley R."/>
            <person name="Ohm R."/>
            <person name="Sun H."/>
            <person name="Tunlid A."/>
            <person name="Henrissat B."/>
            <person name="Grigoriev I.V."/>
            <person name="Hibbett D.S."/>
            <person name="Martin F."/>
        </authorList>
    </citation>
    <scope>NUCLEOTIDE SEQUENCE [LARGE SCALE GENOMIC DNA]</scope>
    <source>
        <strain evidence="2">Foug A</strain>
    </source>
</reference>
<evidence type="ECO:0000313" key="1">
    <source>
        <dbReference type="EMBL" id="KIM52424.1"/>
    </source>
</evidence>